<reference evidence="1" key="1">
    <citation type="journal article" date="2013" name="Genetics">
        <title>The draft genome and transcriptome of Panagrellus redivivus are shaped by the harsh demands of a free-living lifestyle.</title>
        <authorList>
            <person name="Srinivasan J."/>
            <person name="Dillman A.R."/>
            <person name="Macchietto M.G."/>
            <person name="Heikkinen L."/>
            <person name="Lakso M."/>
            <person name="Fracchia K.M."/>
            <person name="Antoshechkin I."/>
            <person name="Mortazavi A."/>
            <person name="Wong G."/>
            <person name="Sternberg P.W."/>
        </authorList>
    </citation>
    <scope>NUCLEOTIDE SEQUENCE [LARGE SCALE GENOMIC DNA]</scope>
    <source>
        <strain evidence="1">MT8872</strain>
    </source>
</reference>
<accession>A0A7E4ZTX4</accession>
<keyword evidence="1" id="KW-1185">Reference proteome</keyword>
<dbReference type="Proteomes" id="UP000492821">
    <property type="component" value="Unassembled WGS sequence"/>
</dbReference>
<protein>
    <submittedName>
        <fullName evidence="2">DUF4485 domain-containing protein</fullName>
    </submittedName>
</protein>
<dbReference type="WBParaSite" id="Pan_g17081.t1">
    <property type="protein sequence ID" value="Pan_g17081.t1"/>
    <property type="gene ID" value="Pan_g17081"/>
</dbReference>
<organism evidence="1 2">
    <name type="scientific">Panagrellus redivivus</name>
    <name type="common">Microworm</name>
    <dbReference type="NCBI Taxonomy" id="6233"/>
    <lineage>
        <taxon>Eukaryota</taxon>
        <taxon>Metazoa</taxon>
        <taxon>Ecdysozoa</taxon>
        <taxon>Nematoda</taxon>
        <taxon>Chromadorea</taxon>
        <taxon>Rhabditida</taxon>
        <taxon>Tylenchina</taxon>
        <taxon>Panagrolaimomorpha</taxon>
        <taxon>Panagrolaimoidea</taxon>
        <taxon>Panagrolaimidae</taxon>
        <taxon>Panagrellus</taxon>
    </lineage>
</organism>
<reference evidence="2" key="2">
    <citation type="submission" date="2020-10" db="UniProtKB">
        <authorList>
            <consortium name="WormBaseParasite"/>
        </authorList>
    </citation>
    <scope>IDENTIFICATION</scope>
</reference>
<proteinExistence type="predicted"/>
<name>A0A7E4ZTX4_PANRE</name>
<evidence type="ECO:0000313" key="1">
    <source>
        <dbReference type="Proteomes" id="UP000492821"/>
    </source>
</evidence>
<sequence length="153" mass="17888">MTTPTCRPLPRLSLRDLTEIDEFIERNKNAITPAEVNRINELIRDYHRDRTMESRRKIKTFLLYLRRSILPSPHPPARQVVANTKIKKTDSQLSNTTTDISDDDTQVTPLRRHPIKERLHHWKDCGKQRGRSLPRMGVTICQRPAPKATLFEI</sequence>
<dbReference type="AlphaFoldDB" id="A0A7E4ZTX4"/>
<evidence type="ECO:0000313" key="2">
    <source>
        <dbReference type="WBParaSite" id="Pan_g17081.t1"/>
    </source>
</evidence>